<protein>
    <submittedName>
        <fullName evidence="3">Uncharacterized protein</fullName>
    </submittedName>
</protein>
<feature type="transmembrane region" description="Helical" evidence="2">
    <location>
        <begin position="6"/>
        <end position="24"/>
    </location>
</feature>
<accession>A0A927N764</accession>
<dbReference type="EMBL" id="JADBEM010000001">
    <property type="protein sequence ID" value="MBE1612248.1"/>
    <property type="molecule type" value="Genomic_DNA"/>
</dbReference>
<evidence type="ECO:0000313" key="4">
    <source>
        <dbReference type="Proteomes" id="UP000638648"/>
    </source>
</evidence>
<organism evidence="3 4">
    <name type="scientific">Actinopolymorpha pittospori</name>
    <dbReference type="NCBI Taxonomy" id="648752"/>
    <lineage>
        <taxon>Bacteria</taxon>
        <taxon>Bacillati</taxon>
        <taxon>Actinomycetota</taxon>
        <taxon>Actinomycetes</taxon>
        <taxon>Propionibacteriales</taxon>
        <taxon>Actinopolymorphaceae</taxon>
        <taxon>Actinopolymorpha</taxon>
    </lineage>
</organism>
<evidence type="ECO:0000313" key="3">
    <source>
        <dbReference type="EMBL" id="MBE1612248.1"/>
    </source>
</evidence>
<sequence>MQFDVAFIVAIALFVFTLAPWVGMKGPPGPLMMSAQRNVELQRTANEVVRTILNTSGTDEQHRARDPGRSDPLRRGAERVRADPEKVRATRQAHP</sequence>
<dbReference type="AlphaFoldDB" id="A0A927N764"/>
<comment type="caution">
    <text evidence="3">The sequence shown here is derived from an EMBL/GenBank/DDBJ whole genome shotgun (WGS) entry which is preliminary data.</text>
</comment>
<feature type="region of interest" description="Disordered" evidence="1">
    <location>
        <begin position="52"/>
        <end position="95"/>
    </location>
</feature>
<feature type="compositionally biased region" description="Basic and acidic residues" evidence="1">
    <location>
        <begin position="59"/>
        <end position="88"/>
    </location>
</feature>
<evidence type="ECO:0000256" key="2">
    <source>
        <dbReference type="SAM" id="Phobius"/>
    </source>
</evidence>
<evidence type="ECO:0000256" key="1">
    <source>
        <dbReference type="SAM" id="MobiDB-lite"/>
    </source>
</evidence>
<keyword evidence="2" id="KW-0472">Membrane</keyword>
<dbReference type="RefSeq" id="WP_192755332.1">
    <property type="nucleotide sequence ID" value="NZ_BAABJL010000005.1"/>
</dbReference>
<gene>
    <name evidence="3" type="ORF">HEB94_009096</name>
</gene>
<keyword evidence="2" id="KW-0812">Transmembrane</keyword>
<proteinExistence type="predicted"/>
<keyword evidence="2" id="KW-1133">Transmembrane helix</keyword>
<dbReference type="Proteomes" id="UP000638648">
    <property type="component" value="Unassembled WGS sequence"/>
</dbReference>
<keyword evidence="4" id="KW-1185">Reference proteome</keyword>
<name>A0A927N764_9ACTN</name>
<reference evidence="3" key="1">
    <citation type="submission" date="2020-10" db="EMBL/GenBank/DDBJ databases">
        <title>Sequencing the genomes of 1000 actinobacteria strains.</title>
        <authorList>
            <person name="Klenk H.-P."/>
        </authorList>
    </citation>
    <scope>NUCLEOTIDE SEQUENCE</scope>
    <source>
        <strain evidence="3">DSM 45354</strain>
    </source>
</reference>